<dbReference type="InterPro" id="IPR013762">
    <property type="entry name" value="Integrase-like_cat_sf"/>
</dbReference>
<dbReference type="InterPro" id="IPR011010">
    <property type="entry name" value="DNA_brk_join_enz"/>
</dbReference>
<dbReference type="Pfam" id="PF00589">
    <property type="entry name" value="Phage_integrase"/>
    <property type="match status" value="1"/>
</dbReference>
<proteinExistence type="inferred from homology"/>
<dbReference type="Gene3D" id="1.10.150.130">
    <property type="match status" value="1"/>
</dbReference>
<keyword evidence="3" id="KW-0238">DNA-binding</keyword>
<dbReference type="Gene3D" id="1.10.443.10">
    <property type="entry name" value="Intergrase catalytic core"/>
    <property type="match status" value="1"/>
</dbReference>
<evidence type="ECO:0000313" key="6">
    <source>
        <dbReference type="EMBL" id="GAA3730573.1"/>
    </source>
</evidence>
<evidence type="ECO:0000256" key="4">
    <source>
        <dbReference type="ARBA" id="ARBA00023172"/>
    </source>
</evidence>
<name>A0ABP7F357_9MICO</name>
<dbReference type="InterPro" id="IPR010998">
    <property type="entry name" value="Integrase_recombinase_N"/>
</dbReference>
<evidence type="ECO:0000259" key="5">
    <source>
        <dbReference type="PROSITE" id="PS51898"/>
    </source>
</evidence>
<accession>A0ABP7F357</accession>
<gene>
    <name evidence="6" type="ORF">GCM10022239_03930</name>
</gene>
<keyword evidence="7" id="KW-1185">Reference proteome</keyword>
<protein>
    <submittedName>
        <fullName evidence="6">Site-specific integrase</fullName>
    </submittedName>
</protein>
<keyword evidence="4" id="KW-0233">DNA recombination</keyword>
<dbReference type="InterPro" id="IPR002104">
    <property type="entry name" value="Integrase_catalytic"/>
</dbReference>
<dbReference type="PANTHER" id="PTHR30629">
    <property type="entry name" value="PROPHAGE INTEGRASE"/>
    <property type="match status" value="1"/>
</dbReference>
<reference evidence="7" key="1">
    <citation type="journal article" date="2019" name="Int. J. Syst. Evol. Microbiol.">
        <title>The Global Catalogue of Microorganisms (GCM) 10K type strain sequencing project: providing services to taxonomists for standard genome sequencing and annotation.</title>
        <authorList>
            <consortium name="The Broad Institute Genomics Platform"/>
            <consortium name="The Broad Institute Genome Sequencing Center for Infectious Disease"/>
            <person name="Wu L."/>
            <person name="Ma J."/>
        </authorList>
    </citation>
    <scope>NUCLEOTIDE SEQUENCE [LARGE SCALE GENOMIC DNA]</scope>
    <source>
        <strain evidence="7">JCM 16949</strain>
    </source>
</reference>
<feature type="domain" description="Tyr recombinase" evidence="5">
    <location>
        <begin position="178"/>
        <end position="377"/>
    </location>
</feature>
<dbReference type="Proteomes" id="UP001501004">
    <property type="component" value="Unassembled WGS sequence"/>
</dbReference>
<evidence type="ECO:0000256" key="3">
    <source>
        <dbReference type="ARBA" id="ARBA00023125"/>
    </source>
</evidence>
<evidence type="ECO:0000313" key="7">
    <source>
        <dbReference type="Proteomes" id="UP001501004"/>
    </source>
</evidence>
<evidence type="ECO:0000256" key="2">
    <source>
        <dbReference type="ARBA" id="ARBA00022908"/>
    </source>
</evidence>
<sequence>MSRPPLPLETWGKIRRTTVGGKPTAVAYYRDSDGSTRKAQRTGRTPADAENRLKVALRDRLAPTAEYLTRESTLQQLADQWLADVWKSKRAVATKERYSSTVRAHVNKAVGEVRVREATVPRMQRLVDRVAESSGEGQARMLGVVLKGMFSLAVRYGAADSNIGSDLLLPTVDRGTVRAPSIDDVKLLRSLLTAYDSKTPARGNAIRDLADIGDLLIGTGGRIGEILALRWDDVDLAGRVTITGTVTRERGRGIYRQDIPKSDSSNRTLTLPTFVVDMLATRRVNAYNEWVFPSATGTLRWPENVRQQWATAVADSPVEWMTTKACRKAVATVIDAELGLEAAKDQLGQSDIGVTRRHYVARNLARPDRSELLNVFAENSE</sequence>
<dbReference type="PANTHER" id="PTHR30629:SF2">
    <property type="entry name" value="PROPHAGE INTEGRASE INTS-RELATED"/>
    <property type="match status" value="1"/>
</dbReference>
<comment type="caution">
    <text evidence="6">The sequence shown here is derived from an EMBL/GenBank/DDBJ whole genome shotgun (WGS) entry which is preliminary data.</text>
</comment>
<organism evidence="6 7">
    <name type="scientific">Leifsonella bigeumensis</name>
    <dbReference type="NCBI Taxonomy" id="433643"/>
    <lineage>
        <taxon>Bacteria</taxon>
        <taxon>Bacillati</taxon>
        <taxon>Actinomycetota</taxon>
        <taxon>Actinomycetes</taxon>
        <taxon>Micrococcales</taxon>
        <taxon>Microbacteriaceae</taxon>
        <taxon>Leifsonella</taxon>
    </lineage>
</organism>
<dbReference type="PROSITE" id="PS51898">
    <property type="entry name" value="TYR_RECOMBINASE"/>
    <property type="match status" value="1"/>
</dbReference>
<dbReference type="SUPFAM" id="SSF56349">
    <property type="entry name" value="DNA breaking-rejoining enzymes"/>
    <property type="match status" value="1"/>
</dbReference>
<dbReference type="InterPro" id="IPR050808">
    <property type="entry name" value="Phage_Integrase"/>
</dbReference>
<dbReference type="EMBL" id="BAABAE010000001">
    <property type="protein sequence ID" value="GAA3730573.1"/>
    <property type="molecule type" value="Genomic_DNA"/>
</dbReference>
<keyword evidence="2" id="KW-0229">DNA integration</keyword>
<comment type="similarity">
    <text evidence="1">Belongs to the 'phage' integrase family.</text>
</comment>
<evidence type="ECO:0000256" key="1">
    <source>
        <dbReference type="ARBA" id="ARBA00008857"/>
    </source>
</evidence>